<evidence type="ECO:0000313" key="2">
    <source>
        <dbReference type="EMBL" id="GMH63573.1"/>
    </source>
</evidence>
<comment type="caution">
    <text evidence="2">The sequence shown here is derived from an EMBL/GenBank/DDBJ whole genome shotgun (WGS) entry which is preliminary data.</text>
</comment>
<dbReference type="InterPro" id="IPR009030">
    <property type="entry name" value="Growth_fac_rcpt_cys_sf"/>
</dbReference>
<evidence type="ECO:0008006" key="4">
    <source>
        <dbReference type="Google" id="ProtNLM"/>
    </source>
</evidence>
<evidence type="ECO:0000313" key="3">
    <source>
        <dbReference type="Proteomes" id="UP001165085"/>
    </source>
</evidence>
<dbReference type="PANTHER" id="PTHR46967">
    <property type="entry name" value="INSULIN-LIKE GROWTH FACTOR BINDING PROTEIN,N-TERMINAL"/>
    <property type="match status" value="1"/>
</dbReference>
<dbReference type="Proteomes" id="UP001165085">
    <property type="component" value="Unassembled WGS sequence"/>
</dbReference>
<keyword evidence="1" id="KW-0812">Transmembrane</keyword>
<dbReference type="AlphaFoldDB" id="A0A9W7E2M0"/>
<protein>
    <recommendedName>
        <fullName evidence="4">Tyrosine-protein kinase ephrin type A/B receptor-like domain-containing protein</fullName>
    </recommendedName>
</protein>
<gene>
    <name evidence="2" type="ORF">TrST_g266</name>
</gene>
<dbReference type="Gene3D" id="2.10.50.10">
    <property type="entry name" value="Tumor Necrosis Factor Receptor, subunit A, domain 2"/>
    <property type="match status" value="2"/>
</dbReference>
<evidence type="ECO:0000256" key="1">
    <source>
        <dbReference type="SAM" id="Phobius"/>
    </source>
</evidence>
<keyword evidence="1" id="KW-1133">Transmembrane helix</keyword>
<reference evidence="3" key="1">
    <citation type="journal article" date="2023" name="Commun. Biol.">
        <title>Genome analysis of Parmales, the sister group of diatoms, reveals the evolutionary specialization of diatoms from phago-mixotrophs to photoautotrophs.</title>
        <authorList>
            <person name="Ban H."/>
            <person name="Sato S."/>
            <person name="Yoshikawa S."/>
            <person name="Yamada K."/>
            <person name="Nakamura Y."/>
            <person name="Ichinomiya M."/>
            <person name="Sato N."/>
            <person name="Blanc-Mathieu R."/>
            <person name="Endo H."/>
            <person name="Kuwata A."/>
            <person name="Ogata H."/>
        </authorList>
    </citation>
    <scope>NUCLEOTIDE SEQUENCE [LARGE SCALE GENOMIC DNA]</scope>
    <source>
        <strain evidence="3">NIES 3701</strain>
    </source>
</reference>
<name>A0A9W7E2M0_9STRA</name>
<dbReference type="OrthoDB" id="432175at2759"/>
<organism evidence="2 3">
    <name type="scientific">Triparma strigata</name>
    <dbReference type="NCBI Taxonomy" id="1606541"/>
    <lineage>
        <taxon>Eukaryota</taxon>
        <taxon>Sar</taxon>
        <taxon>Stramenopiles</taxon>
        <taxon>Ochrophyta</taxon>
        <taxon>Bolidophyceae</taxon>
        <taxon>Parmales</taxon>
        <taxon>Triparmaceae</taxon>
        <taxon>Triparma</taxon>
    </lineage>
</organism>
<feature type="transmembrane region" description="Helical" evidence="1">
    <location>
        <begin position="280"/>
        <end position="301"/>
    </location>
</feature>
<accession>A0A9W7E2M0</accession>
<dbReference type="PANTHER" id="PTHR46967:SF1">
    <property type="entry name" value="KERATIN-ASSOCIATED PROTEIN 16-1-LIKE"/>
    <property type="match status" value="1"/>
</dbReference>
<sequence>MAGCGQALVPRLHKNNYSDVDGPGTCKRCGAGKHSSSLSAMSADTCLPCEAGKASSTLGATSESTCVPCQVNTFSDSLSAELCTPCTEGTFSLEGSSTCSAATCPAGQEPTSSTECSPCQSNTFSSSNSTDLCSPCPTGKFSGYGAVECLLDKPLSIIVSGMCLSIYDGVYQAKYETASRRWYYENDNGMFIYFDPTCDGSGGNPNLWIVDNSEPSTTAVNDLDGDSTCTFAGYITSTSMTPPTGTNTWKILCDGSWTDVPITITESDTTETPDTILESILIVSFLTILISLPFIVPRVYVMCLRFARRNQFSKGKLIIDGRMTIYRNLSPSGKGIQHTESV</sequence>
<dbReference type="SMART" id="SM01411">
    <property type="entry name" value="Ephrin_rec_like"/>
    <property type="match status" value="3"/>
</dbReference>
<dbReference type="EMBL" id="BRXY01000086">
    <property type="protein sequence ID" value="GMH63573.1"/>
    <property type="molecule type" value="Genomic_DNA"/>
</dbReference>
<keyword evidence="3" id="KW-1185">Reference proteome</keyword>
<proteinExistence type="predicted"/>
<dbReference type="SUPFAM" id="SSF57184">
    <property type="entry name" value="Growth factor receptor domain"/>
    <property type="match status" value="1"/>
</dbReference>
<keyword evidence="1" id="KW-0472">Membrane</keyword>